<dbReference type="GO" id="GO:1901135">
    <property type="term" value="P:carbohydrate derivative metabolic process"/>
    <property type="evidence" value="ECO:0007669"/>
    <property type="project" value="UniProtKB-ARBA"/>
</dbReference>
<dbReference type="PANTHER" id="PTHR48044:SF42">
    <property type="entry name" value="GLYCOSYLTRANSFERASE"/>
    <property type="match status" value="1"/>
</dbReference>
<dbReference type="Proteomes" id="UP000298416">
    <property type="component" value="Unassembled WGS sequence"/>
</dbReference>
<proteinExistence type="predicted"/>
<dbReference type="AlphaFoldDB" id="A0A8X8X2P5"/>
<evidence type="ECO:0000256" key="1">
    <source>
        <dbReference type="ARBA" id="ARBA00022679"/>
    </source>
</evidence>
<reference evidence="2" key="1">
    <citation type="submission" date="2018-01" db="EMBL/GenBank/DDBJ databases">
        <authorList>
            <person name="Mao J.F."/>
        </authorList>
    </citation>
    <scope>NUCLEOTIDE SEQUENCE</scope>
    <source>
        <strain evidence="2">Huo1</strain>
        <tissue evidence="2">Leaf</tissue>
    </source>
</reference>
<name>A0A8X8X2P5_SALSN</name>
<dbReference type="CDD" id="cd03784">
    <property type="entry name" value="GT1_Gtf-like"/>
    <property type="match status" value="1"/>
</dbReference>
<dbReference type="EMBL" id="PNBA02000012">
    <property type="protein sequence ID" value="KAG6405846.1"/>
    <property type="molecule type" value="Genomic_DNA"/>
</dbReference>
<evidence type="ECO:0000313" key="2">
    <source>
        <dbReference type="EMBL" id="KAG6405846.1"/>
    </source>
</evidence>
<sequence length="146" mass="16460">MSFGSRTALSKAQMREVAVALEESGCKFLWVVKGNKVKGWVEQERILAHPAIGGFVSHCGWNSVTELAWPTHGDQRVNTEVVERARLGVWEREWGWEAGGGRLIGREEIADKLKALMVDSKEVKEKAWRAREECLLQELLLNSISD</sequence>
<dbReference type="Gene3D" id="3.40.50.2000">
    <property type="entry name" value="Glycogen Phosphorylase B"/>
    <property type="match status" value="2"/>
</dbReference>
<comment type="caution">
    <text evidence="2">The sequence shown here is derived from an EMBL/GenBank/DDBJ whole genome shotgun (WGS) entry which is preliminary data.</text>
</comment>
<keyword evidence="3" id="KW-1185">Reference proteome</keyword>
<accession>A0A8X8X2P5</accession>
<reference evidence="2" key="2">
    <citation type="submission" date="2020-08" db="EMBL/GenBank/DDBJ databases">
        <title>Plant Genome Project.</title>
        <authorList>
            <person name="Zhang R.-G."/>
        </authorList>
    </citation>
    <scope>NUCLEOTIDE SEQUENCE</scope>
    <source>
        <strain evidence="2">Huo1</strain>
        <tissue evidence="2">Leaf</tissue>
    </source>
</reference>
<dbReference type="Pfam" id="PF00201">
    <property type="entry name" value="UDPGT"/>
    <property type="match status" value="1"/>
</dbReference>
<protein>
    <submittedName>
        <fullName evidence="2">Uncharacterized protein</fullName>
    </submittedName>
</protein>
<evidence type="ECO:0000313" key="3">
    <source>
        <dbReference type="Proteomes" id="UP000298416"/>
    </source>
</evidence>
<dbReference type="SUPFAM" id="SSF53756">
    <property type="entry name" value="UDP-Glycosyltransferase/glycogen phosphorylase"/>
    <property type="match status" value="1"/>
</dbReference>
<dbReference type="PANTHER" id="PTHR48044">
    <property type="entry name" value="GLYCOSYLTRANSFERASE"/>
    <property type="match status" value="1"/>
</dbReference>
<dbReference type="GO" id="GO:0008194">
    <property type="term" value="F:UDP-glycosyltransferase activity"/>
    <property type="evidence" value="ECO:0007669"/>
    <property type="project" value="InterPro"/>
</dbReference>
<keyword evidence="1" id="KW-0808">Transferase</keyword>
<gene>
    <name evidence="2" type="ORF">SASPL_133440</name>
</gene>
<organism evidence="2">
    <name type="scientific">Salvia splendens</name>
    <name type="common">Scarlet sage</name>
    <dbReference type="NCBI Taxonomy" id="180675"/>
    <lineage>
        <taxon>Eukaryota</taxon>
        <taxon>Viridiplantae</taxon>
        <taxon>Streptophyta</taxon>
        <taxon>Embryophyta</taxon>
        <taxon>Tracheophyta</taxon>
        <taxon>Spermatophyta</taxon>
        <taxon>Magnoliopsida</taxon>
        <taxon>eudicotyledons</taxon>
        <taxon>Gunneridae</taxon>
        <taxon>Pentapetalae</taxon>
        <taxon>asterids</taxon>
        <taxon>lamiids</taxon>
        <taxon>Lamiales</taxon>
        <taxon>Lamiaceae</taxon>
        <taxon>Nepetoideae</taxon>
        <taxon>Mentheae</taxon>
        <taxon>Salviinae</taxon>
        <taxon>Salvia</taxon>
        <taxon>Salvia subgen. Calosphace</taxon>
        <taxon>core Calosphace</taxon>
    </lineage>
</organism>
<dbReference type="InterPro" id="IPR002213">
    <property type="entry name" value="UDP_glucos_trans"/>
</dbReference>